<comment type="function">
    <text evidence="4">Involved in correct processing of both the 5' and 3' ends of 23S rRNA precursor. Processes 30S rRNA precursor transcript even in absence of ribonuclease 3 (Rnc); Rnc processes 30S rRNA into smaller rRNA precursors.</text>
</comment>
<protein>
    <recommendedName>
        <fullName evidence="4">Mini-ribonuclease 3</fullName>
        <shortName evidence="4">Mini-3</shortName>
        <shortName evidence="4">Mini-RNase 3</shortName>
        <ecNumber evidence="4">3.1.26.-</ecNumber>
    </recommendedName>
    <alternativeName>
        <fullName evidence="4">Mini-RNase III</fullName>
        <shortName evidence="4">Mini-III</shortName>
    </alternativeName>
</protein>
<dbReference type="PIRSF" id="PIRSF005520">
    <property type="entry name" value="UCP005520"/>
    <property type="match status" value="1"/>
</dbReference>
<keyword evidence="1 4" id="KW-0540">Nuclease</keyword>
<keyword evidence="7" id="KW-1185">Reference proteome</keyword>
<dbReference type="AlphaFoldDB" id="A0A844FT48"/>
<dbReference type="PANTHER" id="PTHR34276:SF1">
    <property type="entry name" value="MINI-RIBONUCLEASE 3"/>
    <property type="match status" value="1"/>
</dbReference>
<comment type="caution">
    <text evidence="6">The sequence shown here is derived from an EMBL/GenBank/DDBJ whole genome shotgun (WGS) entry which is preliminary data.</text>
</comment>
<dbReference type="EMBL" id="VUNM01000011">
    <property type="protein sequence ID" value="MST89191.1"/>
    <property type="molecule type" value="Genomic_DNA"/>
</dbReference>
<keyword evidence="4" id="KW-0963">Cytoplasm</keyword>
<dbReference type="RefSeq" id="WP_154515618.1">
    <property type="nucleotide sequence ID" value="NZ_JAQXUV010000038.1"/>
</dbReference>
<dbReference type="HAMAP" id="MF_01468">
    <property type="entry name" value="RNase_Mini_III"/>
    <property type="match status" value="1"/>
</dbReference>
<proteinExistence type="inferred from homology"/>
<comment type="subcellular location">
    <subcellularLocation>
        <location evidence="4">Cytoplasm</location>
    </subcellularLocation>
</comment>
<evidence type="ECO:0000313" key="6">
    <source>
        <dbReference type="EMBL" id="MST89191.1"/>
    </source>
</evidence>
<accession>A0A844FT48</accession>
<comment type="similarity">
    <text evidence="4">Belongs to the MrnC RNase family.</text>
</comment>
<dbReference type="GO" id="GO:0019843">
    <property type="term" value="F:rRNA binding"/>
    <property type="evidence" value="ECO:0007669"/>
    <property type="project" value="UniProtKB-UniRule"/>
</dbReference>
<dbReference type="Pfam" id="PF00636">
    <property type="entry name" value="Ribonuclease_3"/>
    <property type="match status" value="1"/>
</dbReference>
<dbReference type="PANTHER" id="PTHR34276">
    <property type="entry name" value="MINI-RIBONUCLEASE 3"/>
    <property type="match status" value="1"/>
</dbReference>
<gene>
    <name evidence="4" type="primary">mrnC</name>
    <name evidence="6" type="ORF">FYJ79_06345</name>
</gene>
<dbReference type="InterPro" id="IPR000999">
    <property type="entry name" value="RNase_III_dom"/>
</dbReference>
<dbReference type="SUPFAM" id="SSF69065">
    <property type="entry name" value="RNase III domain-like"/>
    <property type="match status" value="1"/>
</dbReference>
<keyword evidence="4" id="KW-0699">rRNA-binding</keyword>
<keyword evidence="2 4" id="KW-0255">Endonuclease</keyword>
<organism evidence="6 7">
    <name type="scientific">Sharpea porci</name>
    <dbReference type="NCBI Taxonomy" id="2652286"/>
    <lineage>
        <taxon>Bacteria</taxon>
        <taxon>Bacillati</taxon>
        <taxon>Bacillota</taxon>
        <taxon>Erysipelotrichia</taxon>
        <taxon>Erysipelotrichales</taxon>
        <taxon>Coprobacillaceae</taxon>
        <taxon>Sharpea</taxon>
    </lineage>
</organism>
<reference evidence="6 7" key="1">
    <citation type="submission" date="2019-08" db="EMBL/GenBank/DDBJ databases">
        <title>In-depth cultivation of the pig gut microbiome towards novel bacterial diversity and tailored functional studies.</title>
        <authorList>
            <person name="Wylensek D."/>
            <person name="Hitch T.C.A."/>
            <person name="Clavel T."/>
        </authorList>
    </citation>
    <scope>NUCLEOTIDE SEQUENCE [LARGE SCALE GENOMIC DNA]</scope>
    <source>
        <strain evidence="6 7">CA-Schmier-601-WT-3</strain>
    </source>
</reference>
<feature type="active site" evidence="4">
    <location>
        <position position="16"/>
    </location>
</feature>
<keyword evidence="4" id="KW-0698">rRNA processing</keyword>
<keyword evidence="3 4" id="KW-0378">Hydrolase</keyword>
<evidence type="ECO:0000313" key="7">
    <source>
        <dbReference type="Proteomes" id="UP000442619"/>
    </source>
</evidence>
<dbReference type="GO" id="GO:0006364">
    <property type="term" value="P:rRNA processing"/>
    <property type="evidence" value="ECO:0007669"/>
    <property type="project" value="UniProtKB-UniRule"/>
</dbReference>
<dbReference type="GO" id="GO:0004525">
    <property type="term" value="F:ribonuclease III activity"/>
    <property type="evidence" value="ECO:0007669"/>
    <property type="project" value="InterPro"/>
</dbReference>
<evidence type="ECO:0000256" key="3">
    <source>
        <dbReference type="ARBA" id="ARBA00022801"/>
    </source>
</evidence>
<keyword evidence="4" id="KW-0690">Ribosome biogenesis</keyword>
<dbReference type="Gene3D" id="1.10.1520.10">
    <property type="entry name" value="Ribonuclease III domain"/>
    <property type="match status" value="1"/>
</dbReference>
<dbReference type="GO" id="GO:0005737">
    <property type="term" value="C:cytoplasm"/>
    <property type="evidence" value="ECO:0007669"/>
    <property type="project" value="UniProtKB-SubCell"/>
</dbReference>
<comment type="subunit">
    <text evidence="4">Homodimer.</text>
</comment>
<keyword evidence="4" id="KW-0460">Magnesium</keyword>
<dbReference type="Proteomes" id="UP000442619">
    <property type="component" value="Unassembled WGS sequence"/>
</dbReference>
<dbReference type="InterPro" id="IPR008226">
    <property type="entry name" value="Mini3_fam"/>
</dbReference>
<feature type="domain" description="RNase III" evidence="5">
    <location>
        <begin position="10"/>
        <end position="106"/>
    </location>
</feature>
<evidence type="ECO:0000256" key="1">
    <source>
        <dbReference type="ARBA" id="ARBA00022722"/>
    </source>
</evidence>
<keyword evidence="4" id="KW-0694">RNA-binding</keyword>
<dbReference type="EC" id="3.1.26.-" evidence="4"/>
<sequence>MRTELVNSLALAYVGDAVFEVLVRDYLLEQGIVKVHELQKKSIQYVSAYAQAEFVHFAMENDFLTEREIAIYKRGRNTKGRKAKNVIVHNQSTGFEAIIGTLHLEGNEQRIEEIFAYFVEAVEMHKLKK</sequence>
<evidence type="ECO:0000259" key="5">
    <source>
        <dbReference type="Pfam" id="PF00636"/>
    </source>
</evidence>
<comment type="cofactor">
    <cofactor evidence="4">
        <name>Mg(2+)</name>
        <dbReference type="ChEBI" id="CHEBI:18420"/>
    </cofactor>
</comment>
<dbReference type="InterPro" id="IPR036389">
    <property type="entry name" value="RNase_III_sf"/>
</dbReference>
<evidence type="ECO:0000256" key="4">
    <source>
        <dbReference type="HAMAP-Rule" id="MF_01468"/>
    </source>
</evidence>
<name>A0A844FT48_9FIRM</name>
<evidence type="ECO:0000256" key="2">
    <source>
        <dbReference type="ARBA" id="ARBA00022759"/>
    </source>
</evidence>